<feature type="region of interest" description="Disordered" evidence="5">
    <location>
        <begin position="1"/>
        <end position="102"/>
    </location>
</feature>
<keyword evidence="3" id="KW-0677">Repeat</keyword>
<dbReference type="SUPFAM" id="SSF50978">
    <property type="entry name" value="WD40 repeat-like"/>
    <property type="match status" value="1"/>
</dbReference>
<evidence type="ECO:0000256" key="4">
    <source>
        <dbReference type="PROSITE-ProRule" id="PRU00221"/>
    </source>
</evidence>
<name>A0AAD3CK13_9STRA</name>
<dbReference type="InterPro" id="IPR044285">
    <property type="entry name" value="PWP1"/>
</dbReference>
<dbReference type="EMBL" id="BLLK01000023">
    <property type="protein sequence ID" value="GFH47321.1"/>
    <property type="molecule type" value="Genomic_DNA"/>
</dbReference>
<proteinExistence type="predicted"/>
<feature type="repeat" description="WD" evidence="4">
    <location>
        <begin position="356"/>
        <end position="398"/>
    </location>
</feature>
<dbReference type="PANTHER" id="PTHR14091">
    <property type="entry name" value="PERIODIC TRYPTOPHAN PROTEIN 1"/>
    <property type="match status" value="1"/>
</dbReference>
<protein>
    <submittedName>
        <fullName evidence="6">Periodic tryptophan protein 1</fullName>
    </submittedName>
</protein>
<comment type="caution">
    <text evidence="6">The sequence shown here is derived from an EMBL/GenBank/DDBJ whole genome shotgun (WGS) entry which is preliminary data.</text>
</comment>
<dbReference type="PANTHER" id="PTHR14091:SF0">
    <property type="entry name" value="PERIODIC TRYPTOPHAN PROTEIN 1 HOMOLOG"/>
    <property type="match status" value="1"/>
</dbReference>
<feature type="region of interest" description="Disordered" evidence="5">
    <location>
        <begin position="546"/>
        <end position="593"/>
    </location>
</feature>
<dbReference type="InterPro" id="IPR001680">
    <property type="entry name" value="WD40_rpt"/>
</dbReference>
<feature type="compositionally biased region" description="Acidic residues" evidence="5">
    <location>
        <begin position="44"/>
        <end position="59"/>
    </location>
</feature>
<dbReference type="InterPro" id="IPR036322">
    <property type="entry name" value="WD40_repeat_dom_sf"/>
</dbReference>
<dbReference type="PROSITE" id="PS50294">
    <property type="entry name" value="WD_REPEATS_REGION"/>
    <property type="match status" value="1"/>
</dbReference>
<dbReference type="PRINTS" id="PR00320">
    <property type="entry name" value="GPROTEINBRPT"/>
</dbReference>
<sequence length="593" mass="64755">MISSLAWIPKGVADPNPKRYELSKAERELLEKQGQEDTEISTHEEEEMMEQMDDDDSQEEEKNGQSAADIIAANPVDPSSLPAELRMDDYSDNEDDDNQKDIGNLLIGNEASTGLGIDEDGQVEDDAADFDSDEEEDFEDLADIPDTREFMTSNVQGLEAMSFAGHGEGEFDIEDEGNDSDEDDTNLRPNDALVIVAKTQEDFASLEVTVYEETTGNLFVHHDIPLPAYPLCLAHGTINNEGNAGNFVAVGTFEPGIEIWNCDVLNALEPTVILGGEDTSEADAQWAKNMGKKGKARPNMNKRNGLRAGSHTDAVMSLSWNSVHRQVLASGSADKTVKLWDVTKSDDQNGGVAATLTHHSDKVQALEWHPSEGTILATGAYDRTVAIVDARSPNAAKKVKLPADCEALAWDPHQSHLLTAASEDGSVICWDVRNFDTKKPYWSFISHELGCSDIAYNPNIPGMLSTCSVDKTVALWDTQNAGPDMHPFSCGNKDMNVGRLYTSAFYQSSPWLLGCGGSGNQLALWNLASEKAFKKRFADRLNGSVSAQVDGSEENKEPDFEAMMAASDKASTQVKKNSNGKKKKGKKKAHKKR</sequence>
<dbReference type="InterPro" id="IPR019775">
    <property type="entry name" value="WD40_repeat_CS"/>
</dbReference>
<evidence type="ECO:0000313" key="6">
    <source>
        <dbReference type="EMBL" id="GFH47321.1"/>
    </source>
</evidence>
<evidence type="ECO:0000256" key="3">
    <source>
        <dbReference type="ARBA" id="ARBA00022737"/>
    </source>
</evidence>
<dbReference type="GO" id="GO:0006364">
    <property type="term" value="P:rRNA processing"/>
    <property type="evidence" value="ECO:0007669"/>
    <property type="project" value="InterPro"/>
</dbReference>
<dbReference type="AlphaFoldDB" id="A0AAD3CK13"/>
<dbReference type="InterPro" id="IPR015943">
    <property type="entry name" value="WD40/YVTN_repeat-like_dom_sf"/>
</dbReference>
<evidence type="ECO:0000256" key="1">
    <source>
        <dbReference type="ARBA" id="ARBA00022553"/>
    </source>
</evidence>
<dbReference type="PROSITE" id="PS00678">
    <property type="entry name" value="WD_REPEATS_1"/>
    <property type="match status" value="2"/>
</dbReference>
<feature type="repeat" description="WD" evidence="4">
    <location>
        <begin position="308"/>
        <end position="350"/>
    </location>
</feature>
<keyword evidence="1" id="KW-0597">Phosphoprotein</keyword>
<reference evidence="6 7" key="1">
    <citation type="journal article" date="2021" name="Sci. Rep.">
        <title>The genome of the diatom Chaetoceros tenuissimus carries an ancient integrated fragment of an extant virus.</title>
        <authorList>
            <person name="Hongo Y."/>
            <person name="Kimura K."/>
            <person name="Takaki Y."/>
            <person name="Yoshida Y."/>
            <person name="Baba S."/>
            <person name="Kobayashi G."/>
            <person name="Nagasaki K."/>
            <person name="Hano T."/>
            <person name="Tomaru Y."/>
        </authorList>
    </citation>
    <scope>NUCLEOTIDE SEQUENCE [LARGE SCALE GENOMIC DNA]</scope>
    <source>
        <strain evidence="6 7">NIES-3715</strain>
    </source>
</reference>
<feature type="compositionally biased region" description="Basic and acidic residues" evidence="5">
    <location>
        <begin position="16"/>
        <end position="43"/>
    </location>
</feature>
<evidence type="ECO:0000256" key="5">
    <source>
        <dbReference type="SAM" id="MobiDB-lite"/>
    </source>
</evidence>
<dbReference type="Gene3D" id="2.130.10.10">
    <property type="entry name" value="YVTN repeat-like/Quinoprotein amine dehydrogenase"/>
    <property type="match status" value="1"/>
</dbReference>
<dbReference type="Pfam" id="PF00400">
    <property type="entry name" value="WD40"/>
    <property type="match status" value="4"/>
</dbReference>
<dbReference type="PROSITE" id="PS50082">
    <property type="entry name" value="WD_REPEATS_2"/>
    <property type="match status" value="3"/>
</dbReference>
<keyword evidence="2 4" id="KW-0853">WD repeat</keyword>
<feature type="compositionally biased region" description="Basic residues" evidence="5">
    <location>
        <begin position="578"/>
        <end position="593"/>
    </location>
</feature>
<dbReference type="SMART" id="SM00320">
    <property type="entry name" value="WD40"/>
    <property type="match status" value="4"/>
</dbReference>
<evidence type="ECO:0000313" key="7">
    <source>
        <dbReference type="Proteomes" id="UP001054902"/>
    </source>
</evidence>
<keyword evidence="7" id="KW-1185">Reference proteome</keyword>
<dbReference type="InterPro" id="IPR020472">
    <property type="entry name" value="WD40_PAC1"/>
</dbReference>
<dbReference type="Proteomes" id="UP001054902">
    <property type="component" value="Unassembled WGS sequence"/>
</dbReference>
<evidence type="ECO:0000256" key="2">
    <source>
        <dbReference type="ARBA" id="ARBA00022574"/>
    </source>
</evidence>
<feature type="repeat" description="WD" evidence="4">
    <location>
        <begin position="444"/>
        <end position="480"/>
    </location>
</feature>
<organism evidence="6 7">
    <name type="scientific">Chaetoceros tenuissimus</name>
    <dbReference type="NCBI Taxonomy" id="426638"/>
    <lineage>
        <taxon>Eukaryota</taxon>
        <taxon>Sar</taxon>
        <taxon>Stramenopiles</taxon>
        <taxon>Ochrophyta</taxon>
        <taxon>Bacillariophyta</taxon>
        <taxon>Coscinodiscophyceae</taxon>
        <taxon>Chaetocerotophycidae</taxon>
        <taxon>Chaetocerotales</taxon>
        <taxon>Chaetocerotaceae</taxon>
        <taxon>Chaetoceros</taxon>
    </lineage>
</organism>
<gene>
    <name evidence="6" type="ORF">CTEN210_03796</name>
</gene>
<dbReference type="GO" id="GO:0005634">
    <property type="term" value="C:nucleus"/>
    <property type="evidence" value="ECO:0007669"/>
    <property type="project" value="TreeGrafter"/>
</dbReference>
<accession>A0AAD3CK13</accession>